<name>A0A1H0RVI1_9ACTN</name>
<evidence type="ECO:0000313" key="3">
    <source>
        <dbReference type="EMBL" id="SDP33591.1"/>
    </source>
</evidence>
<dbReference type="InterPro" id="IPR043504">
    <property type="entry name" value="Peptidase_S1_PA_chymotrypsin"/>
</dbReference>
<protein>
    <recommendedName>
        <fullName evidence="5">Streptogrisin C</fullName>
    </recommendedName>
</protein>
<sequence>MAKYWAKSRRQMVTASCLLVVSAMIALPHNASASTAGPSPTPGPPIPSEKIPNPETSKASSYDPANFAALTAADRLTTQWATDHPGLMSQTVVNDDGSLTVQISGPVTSSLLASAAALVGPVAVHLETVAHSVADLQKVQDQISLDQAYWRSQGASMVQYGPDSSTNKISIVLNKYDSAIAAEIIARYGSDVVSVSTESMAYPSRRATRGSDFPPWSGGDLLINISVICSGAFMFRDANGADFMLTAGHCGSNGDLFQNNTRVVGHGSNSNFQDHGGYDSLLIPTGGVALVWGGNSNGTSRYVSGYNTSDSIGGKICVDGAVTGEVCNTLIQANGKCITFSDGVETCQLSICHNASAVTAVDGDSGGPVETLDSNGNSLARGEIIGSTADKHTTYYTPVRYIMSLYHITPLVI</sequence>
<dbReference type="SUPFAM" id="SSF50494">
    <property type="entry name" value="Trypsin-like serine proteases"/>
    <property type="match status" value="1"/>
</dbReference>
<accession>A0A1H0RVI1</accession>
<dbReference type="Gene3D" id="2.40.10.10">
    <property type="entry name" value="Trypsin-like serine proteases"/>
    <property type="match status" value="2"/>
</dbReference>
<evidence type="ECO:0000256" key="2">
    <source>
        <dbReference type="SAM" id="SignalP"/>
    </source>
</evidence>
<dbReference type="EMBL" id="LT629710">
    <property type="protein sequence ID" value="SDP33591.1"/>
    <property type="molecule type" value="Genomic_DNA"/>
</dbReference>
<dbReference type="STRING" id="1090615.SAMN04515671_3774"/>
<organism evidence="3 4">
    <name type="scientific">Nakamurella panacisegetis</name>
    <dbReference type="NCBI Taxonomy" id="1090615"/>
    <lineage>
        <taxon>Bacteria</taxon>
        <taxon>Bacillati</taxon>
        <taxon>Actinomycetota</taxon>
        <taxon>Actinomycetes</taxon>
        <taxon>Nakamurellales</taxon>
        <taxon>Nakamurellaceae</taxon>
        <taxon>Nakamurella</taxon>
    </lineage>
</organism>
<dbReference type="GO" id="GO:0004252">
    <property type="term" value="F:serine-type endopeptidase activity"/>
    <property type="evidence" value="ECO:0007669"/>
    <property type="project" value="InterPro"/>
</dbReference>
<feature type="signal peptide" evidence="2">
    <location>
        <begin position="1"/>
        <end position="33"/>
    </location>
</feature>
<reference evidence="3 4" key="1">
    <citation type="submission" date="2016-10" db="EMBL/GenBank/DDBJ databases">
        <authorList>
            <person name="de Groot N.N."/>
        </authorList>
    </citation>
    <scope>NUCLEOTIDE SEQUENCE [LARGE SCALE GENOMIC DNA]</scope>
    <source>
        <strain evidence="4">P4-7,KCTC 19426,CECT 7604</strain>
    </source>
</reference>
<dbReference type="PROSITE" id="PS00134">
    <property type="entry name" value="TRYPSIN_HIS"/>
    <property type="match status" value="1"/>
</dbReference>
<dbReference type="Proteomes" id="UP000198741">
    <property type="component" value="Chromosome I"/>
</dbReference>
<dbReference type="GO" id="GO:0006508">
    <property type="term" value="P:proteolysis"/>
    <property type="evidence" value="ECO:0007669"/>
    <property type="project" value="InterPro"/>
</dbReference>
<feature type="chain" id="PRO_5009251276" description="Streptogrisin C" evidence="2">
    <location>
        <begin position="34"/>
        <end position="413"/>
    </location>
</feature>
<keyword evidence="4" id="KW-1185">Reference proteome</keyword>
<evidence type="ECO:0000313" key="4">
    <source>
        <dbReference type="Proteomes" id="UP000198741"/>
    </source>
</evidence>
<dbReference type="InterPro" id="IPR018114">
    <property type="entry name" value="TRYPSIN_HIS"/>
</dbReference>
<dbReference type="AlphaFoldDB" id="A0A1H0RVI1"/>
<feature type="region of interest" description="Disordered" evidence="1">
    <location>
        <begin position="32"/>
        <end position="61"/>
    </location>
</feature>
<evidence type="ECO:0008006" key="5">
    <source>
        <dbReference type="Google" id="ProtNLM"/>
    </source>
</evidence>
<proteinExistence type="predicted"/>
<gene>
    <name evidence="3" type="ORF">SAMN04515671_3774</name>
</gene>
<evidence type="ECO:0000256" key="1">
    <source>
        <dbReference type="SAM" id="MobiDB-lite"/>
    </source>
</evidence>
<keyword evidence="2" id="KW-0732">Signal</keyword>
<dbReference type="InterPro" id="IPR009003">
    <property type="entry name" value="Peptidase_S1_PA"/>
</dbReference>